<evidence type="ECO:0000259" key="5">
    <source>
        <dbReference type="PROSITE" id="PS51669"/>
    </source>
</evidence>
<comment type="similarity">
    <text evidence="1">Belongs to the prokaryotic molybdopterin-containing oxidoreductase family.</text>
</comment>
<dbReference type="Gene3D" id="3.40.228.10">
    <property type="entry name" value="Dimethylsulfoxide Reductase, domain 2"/>
    <property type="match status" value="1"/>
</dbReference>
<protein>
    <submittedName>
        <fullName evidence="6">Molybdopterin-dependent oxidoreductase</fullName>
    </submittedName>
</protein>
<dbReference type="Pfam" id="PF00384">
    <property type="entry name" value="Molybdopterin"/>
    <property type="match status" value="1"/>
</dbReference>
<dbReference type="GO" id="GO:0043546">
    <property type="term" value="F:molybdopterin cofactor binding"/>
    <property type="evidence" value="ECO:0007669"/>
    <property type="project" value="InterPro"/>
</dbReference>
<dbReference type="Proteomes" id="UP001268683">
    <property type="component" value="Chromosome"/>
</dbReference>
<dbReference type="InterPro" id="IPR050612">
    <property type="entry name" value="Prok_Mopterin_Oxidored"/>
</dbReference>
<dbReference type="PROSITE" id="PS51669">
    <property type="entry name" value="4FE4S_MOW_BIS_MGD"/>
    <property type="match status" value="1"/>
</dbReference>
<dbReference type="InterPro" id="IPR006657">
    <property type="entry name" value="MoPterin_dinucl-bd_dom"/>
</dbReference>
<dbReference type="RefSeq" id="WP_310798523.1">
    <property type="nucleotide sequence ID" value="NZ_CP123872.1"/>
</dbReference>
<evidence type="ECO:0000256" key="4">
    <source>
        <dbReference type="ARBA" id="ARBA00023014"/>
    </source>
</evidence>
<dbReference type="Pfam" id="PF01568">
    <property type="entry name" value="Molydop_binding"/>
    <property type="match status" value="1"/>
</dbReference>
<evidence type="ECO:0000313" key="7">
    <source>
        <dbReference type="Proteomes" id="UP001268683"/>
    </source>
</evidence>
<dbReference type="GO" id="GO:0016491">
    <property type="term" value="F:oxidoreductase activity"/>
    <property type="evidence" value="ECO:0007669"/>
    <property type="project" value="InterPro"/>
</dbReference>
<dbReference type="Gene3D" id="3.40.50.740">
    <property type="match status" value="1"/>
</dbReference>
<gene>
    <name evidence="6" type="ORF">QGN29_14130</name>
</gene>
<dbReference type="SUPFAM" id="SSF53706">
    <property type="entry name" value="Formate dehydrogenase/DMSO reductase, domains 1-3"/>
    <property type="match status" value="1"/>
</dbReference>
<dbReference type="GO" id="GO:0046872">
    <property type="term" value="F:metal ion binding"/>
    <property type="evidence" value="ECO:0007669"/>
    <property type="project" value="UniProtKB-KW"/>
</dbReference>
<dbReference type="EMBL" id="CP123872">
    <property type="protein sequence ID" value="WND02687.1"/>
    <property type="molecule type" value="Genomic_DNA"/>
</dbReference>
<evidence type="ECO:0000256" key="2">
    <source>
        <dbReference type="ARBA" id="ARBA00022723"/>
    </source>
</evidence>
<dbReference type="Gene3D" id="2.20.25.90">
    <property type="entry name" value="ADC-like domains"/>
    <property type="match status" value="1"/>
</dbReference>
<proteinExistence type="inferred from homology"/>
<dbReference type="Pfam" id="PF04879">
    <property type="entry name" value="Molybdop_Fe4S4"/>
    <property type="match status" value="1"/>
</dbReference>
<dbReference type="AlphaFoldDB" id="A0AA52EC63"/>
<evidence type="ECO:0000313" key="6">
    <source>
        <dbReference type="EMBL" id="WND02687.1"/>
    </source>
</evidence>
<dbReference type="Gene3D" id="2.40.40.20">
    <property type="match status" value="1"/>
</dbReference>
<dbReference type="GO" id="GO:0051536">
    <property type="term" value="F:iron-sulfur cluster binding"/>
    <property type="evidence" value="ECO:0007669"/>
    <property type="project" value="UniProtKB-KW"/>
</dbReference>
<feature type="domain" description="4Fe-4S Mo/W bis-MGD-type" evidence="5">
    <location>
        <begin position="5"/>
        <end position="61"/>
    </location>
</feature>
<keyword evidence="7" id="KW-1185">Reference proteome</keyword>
<evidence type="ECO:0000256" key="3">
    <source>
        <dbReference type="ARBA" id="ARBA00023004"/>
    </source>
</evidence>
<dbReference type="KEGG" id="tmk:QGN29_14130"/>
<dbReference type="PANTHER" id="PTHR43742">
    <property type="entry name" value="TRIMETHYLAMINE-N-OXIDE REDUCTASE"/>
    <property type="match status" value="1"/>
</dbReference>
<evidence type="ECO:0000256" key="1">
    <source>
        <dbReference type="ARBA" id="ARBA00010312"/>
    </source>
</evidence>
<keyword evidence="3" id="KW-0408">Iron</keyword>
<dbReference type="InterPro" id="IPR006656">
    <property type="entry name" value="Mopterin_OxRdtase"/>
</dbReference>
<dbReference type="SMART" id="SM00926">
    <property type="entry name" value="Molybdop_Fe4S4"/>
    <property type="match status" value="1"/>
</dbReference>
<reference evidence="6" key="1">
    <citation type="submission" date="2023-04" db="EMBL/GenBank/DDBJ databases">
        <title>Complete genome sequence of Temperatibacter marinus.</title>
        <authorList>
            <person name="Rong J.-C."/>
            <person name="Yi M.-L."/>
            <person name="Zhao Q."/>
        </authorList>
    </citation>
    <scope>NUCLEOTIDE SEQUENCE</scope>
    <source>
        <strain evidence="6">NBRC 110045</strain>
    </source>
</reference>
<keyword evidence="4" id="KW-0411">Iron-sulfur</keyword>
<keyword evidence="2" id="KW-0479">Metal-binding</keyword>
<organism evidence="6 7">
    <name type="scientific">Temperatibacter marinus</name>
    <dbReference type="NCBI Taxonomy" id="1456591"/>
    <lineage>
        <taxon>Bacteria</taxon>
        <taxon>Pseudomonadati</taxon>
        <taxon>Pseudomonadota</taxon>
        <taxon>Alphaproteobacteria</taxon>
        <taxon>Kordiimonadales</taxon>
        <taxon>Temperatibacteraceae</taxon>
        <taxon>Temperatibacter</taxon>
    </lineage>
</organism>
<dbReference type="InterPro" id="IPR006963">
    <property type="entry name" value="Mopterin_OxRdtase_4Fe-4S_dom"/>
</dbReference>
<sequence length="708" mass="77051">MTSETKTVYRACNLCEAICGLEIKVKDNNIISIKGDKKDPFSRGHICPKGTALQDLQEDPDRLKFPVKKVGEDFLQITWEEAYQIIADNIASIQAIHGNNAVGIYAGNPSVHNYGTMTHGSVLRKSIGTKNNFSASSIDQLPHQLVSYAMYGHQFMIPIPDIDHTDYMLMLGANPLASNGSLMTVPDVKARLKAIQERGGKVIVIDPRKTETAKLADEHFFIKPGTDAFFLLALIHQLLCDPLENLGHLEPHLEGLEDILPLVTDFTADYASSICGIPATKIKTIAKEITLTKRAVCYGRMGVSTQIHGTLCQWAIQVINILAGNLDVRGGAIVPTPAFANISSNAESGPGNYIPGRSRVSGKPMAGGEIPCVSMAEEITTPGEGQIKSMVTIAGNPILSTPDGRGLEEAFQTLDFMVSIDFYINETTAHADVILPPTSTLEHDHYDVVFNRFAVRDVTRYNEPVIIPEDSTKHDWEIMNELASVIAKAKDIDSQPLPPPHQIIDRGIQYGPYGAKSDHDLALSLAKLKANPHGIDLGPLKPGLPQRLASHHPKIILNSAYILEDIERVKRSADANTSKGLLLIGRRHIRSNNSWMHNSKRLVKGKMRSHLFMNPEDMKSLGINDRAKVEISSAVGSVITEVEANEDMMLGVVSLPHGWGHKGRRGRLSTATEKDGVSCNDITDTTLIDAVSGNAAVNGVPVTVSALV</sequence>
<accession>A0AA52EC63</accession>
<name>A0AA52EC63_9PROT</name>